<feature type="chain" id="PRO_5036882628" description="LPXTG-motif cell wall-anchored protein" evidence="3">
    <location>
        <begin position="27"/>
        <end position="221"/>
    </location>
</feature>
<feature type="compositionally biased region" description="Acidic residues" evidence="1">
    <location>
        <begin position="170"/>
        <end position="183"/>
    </location>
</feature>
<comment type="caution">
    <text evidence="4">The sequence shown here is derived from an EMBL/GenBank/DDBJ whole genome shotgun (WGS) entry which is preliminary data.</text>
</comment>
<dbReference type="EMBL" id="BNAS01000005">
    <property type="protein sequence ID" value="GHH75944.1"/>
    <property type="molecule type" value="Genomic_DNA"/>
</dbReference>
<keyword evidence="2" id="KW-0472">Membrane</keyword>
<organism evidence="4 5">
    <name type="scientific">Promicromonospora soli</name>
    <dbReference type="NCBI Taxonomy" id="2035533"/>
    <lineage>
        <taxon>Bacteria</taxon>
        <taxon>Bacillati</taxon>
        <taxon>Actinomycetota</taxon>
        <taxon>Actinomycetes</taxon>
        <taxon>Micrococcales</taxon>
        <taxon>Promicromonosporaceae</taxon>
        <taxon>Promicromonospora</taxon>
    </lineage>
</organism>
<evidence type="ECO:0000256" key="3">
    <source>
        <dbReference type="SAM" id="SignalP"/>
    </source>
</evidence>
<feature type="compositionally biased region" description="Pro residues" evidence="1">
    <location>
        <begin position="130"/>
        <end position="145"/>
    </location>
</feature>
<protein>
    <recommendedName>
        <fullName evidence="6">LPXTG-motif cell wall-anchored protein</fullName>
    </recommendedName>
</protein>
<feature type="transmembrane region" description="Helical" evidence="2">
    <location>
        <begin position="193"/>
        <end position="213"/>
    </location>
</feature>
<evidence type="ECO:0000313" key="4">
    <source>
        <dbReference type="EMBL" id="GHH75944.1"/>
    </source>
</evidence>
<reference evidence="4" key="1">
    <citation type="journal article" date="2014" name="Int. J. Syst. Evol. Microbiol.">
        <title>Complete genome sequence of Corynebacterium casei LMG S-19264T (=DSM 44701T), isolated from a smear-ripened cheese.</title>
        <authorList>
            <consortium name="US DOE Joint Genome Institute (JGI-PGF)"/>
            <person name="Walter F."/>
            <person name="Albersmeier A."/>
            <person name="Kalinowski J."/>
            <person name="Ruckert C."/>
        </authorList>
    </citation>
    <scope>NUCLEOTIDE SEQUENCE</scope>
    <source>
        <strain evidence="4">CGMCC 4.7398</strain>
    </source>
</reference>
<sequence>MRKMTVLGATALLIAGLVGSPAAAFAAPIAGAPVSTTGDYVSTDSIAGSSESTCPKDGKVDVDGEQASLVVTAEPGYLITGYCVKAGSDKQGNGPENYVVDPPAAEVTITHSSGKAISHYTLITVETEPTPSPSPSVPSGSPSPEPSSSEPAVEPSGSTEPTDGSTVPGEELDGEESVEEEPEVLASTGASTAIGFTLIALALVGGGVTLIVLRRKGVLGS</sequence>
<feature type="compositionally biased region" description="Low complexity" evidence="1">
    <location>
        <begin position="146"/>
        <end position="158"/>
    </location>
</feature>
<gene>
    <name evidence="4" type="ORF">GCM10017772_33170</name>
</gene>
<proteinExistence type="predicted"/>
<keyword evidence="2" id="KW-0812">Transmembrane</keyword>
<keyword evidence="2" id="KW-1133">Transmembrane helix</keyword>
<feature type="signal peptide" evidence="3">
    <location>
        <begin position="1"/>
        <end position="26"/>
    </location>
</feature>
<evidence type="ECO:0000256" key="2">
    <source>
        <dbReference type="SAM" id="Phobius"/>
    </source>
</evidence>
<name>A0A919G1L8_9MICO</name>
<dbReference type="Proteomes" id="UP000627369">
    <property type="component" value="Unassembled WGS sequence"/>
</dbReference>
<keyword evidence="3" id="KW-0732">Signal</keyword>
<feature type="region of interest" description="Disordered" evidence="1">
    <location>
        <begin position="126"/>
        <end position="186"/>
    </location>
</feature>
<reference evidence="4" key="2">
    <citation type="submission" date="2020-09" db="EMBL/GenBank/DDBJ databases">
        <authorList>
            <person name="Sun Q."/>
            <person name="Zhou Y."/>
        </authorList>
    </citation>
    <scope>NUCLEOTIDE SEQUENCE</scope>
    <source>
        <strain evidence="4">CGMCC 4.7398</strain>
    </source>
</reference>
<dbReference type="AlphaFoldDB" id="A0A919G1L8"/>
<evidence type="ECO:0000313" key="5">
    <source>
        <dbReference type="Proteomes" id="UP000627369"/>
    </source>
</evidence>
<evidence type="ECO:0008006" key="6">
    <source>
        <dbReference type="Google" id="ProtNLM"/>
    </source>
</evidence>
<dbReference type="NCBIfam" id="TIGR01167">
    <property type="entry name" value="LPXTG_anchor"/>
    <property type="match status" value="1"/>
</dbReference>
<accession>A0A919G1L8</accession>
<keyword evidence="5" id="KW-1185">Reference proteome</keyword>
<dbReference type="RefSeq" id="WP_189670401.1">
    <property type="nucleotide sequence ID" value="NZ_BNAS01000005.1"/>
</dbReference>
<evidence type="ECO:0000256" key="1">
    <source>
        <dbReference type="SAM" id="MobiDB-lite"/>
    </source>
</evidence>